<proteinExistence type="predicted"/>
<dbReference type="SUPFAM" id="SSF51556">
    <property type="entry name" value="Metallo-dependent hydrolases"/>
    <property type="match status" value="1"/>
</dbReference>
<evidence type="ECO:0000313" key="4">
    <source>
        <dbReference type="Proteomes" id="UP000051870"/>
    </source>
</evidence>
<organism evidence="3 4">
    <name type="scientific">Shimia thalassica</name>
    <dbReference type="NCBI Taxonomy" id="1715693"/>
    <lineage>
        <taxon>Bacteria</taxon>
        <taxon>Pseudomonadati</taxon>
        <taxon>Pseudomonadota</taxon>
        <taxon>Alphaproteobacteria</taxon>
        <taxon>Rhodobacterales</taxon>
        <taxon>Roseobacteraceae</taxon>
    </lineage>
</organism>
<keyword evidence="4" id="KW-1185">Reference proteome</keyword>
<dbReference type="RefSeq" id="WP_058310694.1">
    <property type="nucleotide sequence ID" value="NZ_CYTW01000001.1"/>
</dbReference>
<dbReference type="Pfam" id="PF04909">
    <property type="entry name" value="Amidohydro_2"/>
    <property type="match status" value="1"/>
</dbReference>
<keyword evidence="3" id="KW-0378">Hydrolase</keyword>
<gene>
    <name evidence="3" type="ORF">PH7735_01579</name>
</gene>
<evidence type="ECO:0000256" key="1">
    <source>
        <dbReference type="SAM" id="SignalP"/>
    </source>
</evidence>
<dbReference type="Proteomes" id="UP000051870">
    <property type="component" value="Unassembled WGS sequence"/>
</dbReference>
<dbReference type="GeneID" id="83880630"/>
<name>A0A0P1I6B7_9RHOB</name>
<dbReference type="Gene3D" id="3.20.20.140">
    <property type="entry name" value="Metal-dependent hydrolases"/>
    <property type="match status" value="1"/>
</dbReference>
<accession>A0A0P1I6B7</accession>
<dbReference type="GO" id="GO:0016787">
    <property type="term" value="F:hydrolase activity"/>
    <property type="evidence" value="ECO:0007669"/>
    <property type="project" value="UniProtKB-KW"/>
</dbReference>
<dbReference type="EMBL" id="CYTW01000001">
    <property type="protein sequence ID" value="CUJ93253.1"/>
    <property type="molecule type" value="Genomic_DNA"/>
</dbReference>
<dbReference type="STRING" id="1715693.PH7735_01579"/>
<evidence type="ECO:0000313" key="3">
    <source>
        <dbReference type="EMBL" id="CUJ93253.1"/>
    </source>
</evidence>
<dbReference type="InterPro" id="IPR006680">
    <property type="entry name" value="Amidohydro-rel"/>
</dbReference>
<dbReference type="InterPro" id="IPR032466">
    <property type="entry name" value="Metal_Hydrolase"/>
</dbReference>
<evidence type="ECO:0000259" key="2">
    <source>
        <dbReference type="Pfam" id="PF04909"/>
    </source>
</evidence>
<feature type="domain" description="Amidohydrolase-related" evidence="2">
    <location>
        <begin position="135"/>
        <end position="286"/>
    </location>
</feature>
<feature type="chain" id="PRO_5006064932" evidence="1">
    <location>
        <begin position="25"/>
        <end position="297"/>
    </location>
</feature>
<reference evidence="4" key="1">
    <citation type="submission" date="2015-09" db="EMBL/GenBank/DDBJ databases">
        <authorList>
            <person name="Rodrigo-Torres Lidia"/>
            <person name="Arahal R.David."/>
        </authorList>
    </citation>
    <scope>NUCLEOTIDE SEQUENCE [LARGE SCALE GENOMIC DNA]</scope>
    <source>
        <strain evidence="4">CECT 7735</strain>
    </source>
</reference>
<dbReference type="AlphaFoldDB" id="A0A0P1I6B7"/>
<feature type="signal peptide" evidence="1">
    <location>
        <begin position="1"/>
        <end position="24"/>
    </location>
</feature>
<sequence>MPAFANSVCAAVLAAAAMSSLAMADDAATPIGDAVKDLPIFDAHIHYKEPAWDAYPVKSIIQLMDRNGVVMGLVSSTPDEGTIMLWEYAPNRIVPELRPYHGNAGSSNWAKVEGMQEYLRGRLDTYPHEGIGEFHIHRLDPFDEPLFRDVIKLAKERDIYLHVHSGADEIRWLYGLDPSAKIIWAHAGLGESANGVYRLMKERPTLLADTSLKEYEILDGQDSLHPVWKKIIYQFQDRLMVGSDTWVNSQWDDYDSIIASNRAWLSLLPRDVAEKIAYKNAERVFDRDISMDLIGKR</sequence>
<protein>
    <submittedName>
        <fullName evidence="3">Putative metal-dependent hydrolase of the TIM-barrel fold protein</fullName>
    </submittedName>
</protein>
<keyword evidence="1" id="KW-0732">Signal</keyword>